<keyword evidence="1" id="KW-0813">Transport</keyword>
<dbReference type="InterPro" id="IPR015854">
    <property type="entry name" value="ABC_transpr_LolD-like"/>
</dbReference>
<dbReference type="Pfam" id="PF00005">
    <property type="entry name" value="ABC_tran"/>
    <property type="match status" value="1"/>
</dbReference>
<sequence length="216" mass="23363">VKRHGAGRDRQLTALDGVSLRFDPGERVAVLGRSGSGKSTLLSILGLLDAPTTGSYLIGGRDVSSLRARELDALRGSVFAFVRQRFGLLDHLTVRENIEAAAIHRGEPRRLRRSRSLRALAQVGLAGRAHHRPGELSGGEQQRVAVARALAGRPAVLLADEPTGSLDEETGGEVMRQLHRLAAERLCTLVVVTHDPLVAGEFDRTVVLDRGRVRAR</sequence>
<proteinExistence type="predicted"/>
<dbReference type="PROSITE" id="PS50893">
    <property type="entry name" value="ABC_TRANSPORTER_2"/>
    <property type="match status" value="1"/>
</dbReference>
<dbReference type="Proteomes" id="UP000694501">
    <property type="component" value="Unassembled WGS sequence"/>
</dbReference>
<dbReference type="GO" id="GO:0005886">
    <property type="term" value="C:plasma membrane"/>
    <property type="evidence" value="ECO:0007669"/>
    <property type="project" value="TreeGrafter"/>
</dbReference>
<dbReference type="CDD" id="cd03255">
    <property type="entry name" value="ABC_MJ0796_LolCDE_FtsE"/>
    <property type="match status" value="1"/>
</dbReference>
<keyword evidence="4" id="KW-1185">Reference proteome</keyword>
<dbReference type="PANTHER" id="PTHR24220">
    <property type="entry name" value="IMPORT ATP-BINDING PROTEIN"/>
    <property type="match status" value="1"/>
</dbReference>
<gene>
    <name evidence="3" type="ORF">JGS22_008675</name>
</gene>
<dbReference type="InterPro" id="IPR003593">
    <property type="entry name" value="AAA+_ATPase"/>
</dbReference>
<dbReference type="InterPro" id="IPR017911">
    <property type="entry name" value="MacB-like_ATP-bd"/>
</dbReference>
<name>A0A949JFM5_9ACTN</name>
<dbReference type="RefSeq" id="WP_216814897.1">
    <property type="nucleotide sequence ID" value="NZ_JAELVF020000001.1"/>
</dbReference>
<organism evidence="3 4">
    <name type="scientific">Streptomyces tardus</name>
    <dbReference type="NCBI Taxonomy" id="2780544"/>
    <lineage>
        <taxon>Bacteria</taxon>
        <taxon>Bacillati</taxon>
        <taxon>Actinomycetota</taxon>
        <taxon>Actinomycetes</taxon>
        <taxon>Kitasatosporales</taxon>
        <taxon>Streptomycetaceae</taxon>
        <taxon>Streptomyces</taxon>
    </lineage>
</organism>
<dbReference type="GO" id="GO:0016887">
    <property type="term" value="F:ATP hydrolysis activity"/>
    <property type="evidence" value="ECO:0007669"/>
    <property type="project" value="InterPro"/>
</dbReference>
<protein>
    <submittedName>
        <fullName evidence="3">ABC transporter ATP-binding protein</fullName>
    </submittedName>
</protein>
<dbReference type="SMART" id="SM00382">
    <property type="entry name" value="AAA"/>
    <property type="match status" value="1"/>
</dbReference>
<dbReference type="PROSITE" id="PS00211">
    <property type="entry name" value="ABC_TRANSPORTER_1"/>
    <property type="match status" value="1"/>
</dbReference>
<reference evidence="3" key="1">
    <citation type="submission" date="2021-06" db="EMBL/GenBank/DDBJ databases">
        <title>Sequencing of actinobacteria type strains.</title>
        <authorList>
            <person name="Nguyen G.-S."/>
            <person name="Wentzel A."/>
        </authorList>
    </citation>
    <scope>NUCLEOTIDE SEQUENCE</scope>
    <source>
        <strain evidence="3">P38-E01</strain>
    </source>
</reference>
<keyword evidence="3" id="KW-0547">Nucleotide-binding</keyword>
<dbReference type="GO" id="GO:0005524">
    <property type="term" value="F:ATP binding"/>
    <property type="evidence" value="ECO:0007669"/>
    <property type="project" value="UniProtKB-KW"/>
</dbReference>
<evidence type="ECO:0000313" key="3">
    <source>
        <dbReference type="EMBL" id="MBU7597690.1"/>
    </source>
</evidence>
<dbReference type="GO" id="GO:0022857">
    <property type="term" value="F:transmembrane transporter activity"/>
    <property type="evidence" value="ECO:0007669"/>
    <property type="project" value="TreeGrafter"/>
</dbReference>
<dbReference type="PANTHER" id="PTHR24220:SF86">
    <property type="entry name" value="ABC TRANSPORTER ABCH.1"/>
    <property type="match status" value="1"/>
</dbReference>
<dbReference type="InterPro" id="IPR017871">
    <property type="entry name" value="ABC_transporter-like_CS"/>
</dbReference>
<accession>A0A949JFM5</accession>
<dbReference type="AlphaFoldDB" id="A0A949JFM5"/>
<comment type="caution">
    <text evidence="3">The sequence shown here is derived from an EMBL/GenBank/DDBJ whole genome shotgun (WGS) entry which is preliminary data.</text>
</comment>
<feature type="non-terminal residue" evidence="3">
    <location>
        <position position="1"/>
    </location>
</feature>
<dbReference type="InterPro" id="IPR003439">
    <property type="entry name" value="ABC_transporter-like_ATP-bd"/>
</dbReference>
<evidence type="ECO:0000259" key="2">
    <source>
        <dbReference type="PROSITE" id="PS50893"/>
    </source>
</evidence>
<keyword evidence="3" id="KW-0067">ATP-binding</keyword>
<feature type="domain" description="ABC transporter" evidence="2">
    <location>
        <begin position="1"/>
        <end position="216"/>
    </location>
</feature>
<evidence type="ECO:0000313" key="4">
    <source>
        <dbReference type="Proteomes" id="UP000694501"/>
    </source>
</evidence>
<evidence type="ECO:0000256" key="1">
    <source>
        <dbReference type="ARBA" id="ARBA00022448"/>
    </source>
</evidence>
<dbReference type="EMBL" id="JAELVF020000001">
    <property type="protein sequence ID" value="MBU7597690.1"/>
    <property type="molecule type" value="Genomic_DNA"/>
</dbReference>